<evidence type="ECO:0000256" key="1">
    <source>
        <dbReference type="SAM" id="MobiDB-lite"/>
    </source>
</evidence>
<dbReference type="OMA" id="RWMTSYT"/>
<dbReference type="GO" id="GO:0046983">
    <property type="term" value="F:protein dimerization activity"/>
    <property type="evidence" value="ECO:0007669"/>
    <property type="project" value="InterPro"/>
</dbReference>
<organism evidence="4">
    <name type="scientific">Caenorhabditis brenneri</name>
    <name type="common">Nematode worm</name>
    <dbReference type="NCBI Taxonomy" id="135651"/>
    <lineage>
        <taxon>Eukaryota</taxon>
        <taxon>Metazoa</taxon>
        <taxon>Ecdysozoa</taxon>
        <taxon>Nematoda</taxon>
        <taxon>Chromadorea</taxon>
        <taxon>Rhabditida</taxon>
        <taxon>Rhabditina</taxon>
        <taxon>Rhabditomorpha</taxon>
        <taxon>Rhabditoidea</taxon>
        <taxon>Rhabditidae</taxon>
        <taxon>Peloderinae</taxon>
        <taxon>Caenorhabditis</taxon>
    </lineage>
</organism>
<accession>G0PLN9</accession>
<feature type="domain" description="HAT C-terminal dimerisation" evidence="2">
    <location>
        <begin position="362"/>
        <end position="439"/>
    </location>
</feature>
<dbReference type="EMBL" id="GL381148">
    <property type="protein sequence ID" value="EGT35478.1"/>
    <property type="molecule type" value="Genomic_DNA"/>
</dbReference>
<dbReference type="InterPro" id="IPR012337">
    <property type="entry name" value="RNaseH-like_sf"/>
</dbReference>
<sequence>MDTHGQSSGYSKISIQKYDEPRAYHTSYVSCNLCHGVFKNNGGHLGRHRKECKIHEEDLRDNEHPGATEITSKSDFDDAVIKYFTITAKPLYSLETQEFRELLVNFAKLGQKYRGDIDDSIVMKRGSSKALIDNTLTEKTEEIVDFVYKELGVSLTTPNLTRWMTSYTCASQVYEHLSKLIAQLNKFDDTIQDIIMDISSTDNRGLFEELDIIYKPLKECNAYFQKNSTVISEVLHVYLSLLDEVQEKCDHRLTTKNGRVLCKFALKAIKKQIDDLISAHYAAYYLNPAYKSIEILQGRLDDHQIAKNAKELVIHELERLDEELNKDSPLSPPPNAHSSSSSDSFITRRIKNVSYQPKSSLQSEMDLYHMDTMTSDPMYYWIESKKRFSRLYHIAEKLFSIPSSEADVERSFSQLKNVYAENRRSLDLAYIEKMMIVKQFEALDR</sequence>
<dbReference type="PANTHER" id="PTHR37432">
    <property type="entry name" value="PROTEIN CBG21304"/>
    <property type="match status" value="1"/>
</dbReference>
<dbReference type="Pfam" id="PF05699">
    <property type="entry name" value="Dimer_Tnp_hAT"/>
    <property type="match status" value="1"/>
</dbReference>
<proteinExistence type="predicted"/>
<reference evidence="4" key="1">
    <citation type="submission" date="2011-07" db="EMBL/GenBank/DDBJ databases">
        <authorList>
            <consortium name="Caenorhabditis brenneri Sequencing and Analysis Consortium"/>
            <person name="Wilson R.K."/>
        </authorList>
    </citation>
    <scope>NUCLEOTIDE SEQUENCE [LARGE SCALE GENOMIC DNA]</scope>
    <source>
        <strain evidence="4">PB2801</strain>
    </source>
</reference>
<dbReference type="STRING" id="135651.G0PLN9"/>
<evidence type="ECO:0000313" key="3">
    <source>
        <dbReference type="EMBL" id="EGT35478.1"/>
    </source>
</evidence>
<dbReference type="InParanoid" id="G0PLN9"/>
<dbReference type="Proteomes" id="UP000008068">
    <property type="component" value="Unassembled WGS sequence"/>
</dbReference>
<dbReference type="PANTHER" id="PTHR37432:SF1">
    <property type="entry name" value="HAT C-TERMINAL DIMERISATION DOMAIN-CONTAINING PROTEIN-RELATED"/>
    <property type="match status" value="1"/>
</dbReference>
<evidence type="ECO:0000259" key="2">
    <source>
        <dbReference type="Pfam" id="PF05699"/>
    </source>
</evidence>
<evidence type="ECO:0000313" key="4">
    <source>
        <dbReference type="Proteomes" id="UP000008068"/>
    </source>
</evidence>
<dbReference type="OrthoDB" id="5103at2759"/>
<protein>
    <recommendedName>
        <fullName evidence="2">HAT C-terminal dimerisation domain-containing protein</fullName>
    </recommendedName>
</protein>
<dbReference type="HOGENOM" id="CLU_615737_0_0_1"/>
<name>G0PLN9_CAEBE</name>
<gene>
    <name evidence="3" type="ORF">CAEBREN_14486</name>
</gene>
<keyword evidence="4" id="KW-1185">Reference proteome</keyword>
<dbReference type="AlphaFoldDB" id="G0PLN9"/>
<dbReference type="InterPro" id="IPR008906">
    <property type="entry name" value="HATC_C_dom"/>
</dbReference>
<feature type="region of interest" description="Disordered" evidence="1">
    <location>
        <begin position="324"/>
        <end position="344"/>
    </location>
</feature>
<dbReference type="SUPFAM" id="SSF53098">
    <property type="entry name" value="Ribonuclease H-like"/>
    <property type="match status" value="1"/>
</dbReference>